<evidence type="ECO:0000313" key="1">
    <source>
        <dbReference type="EMBL" id="SDE85913.1"/>
    </source>
</evidence>
<dbReference type="EMBL" id="FNBL01000001">
    <property type="protein sequence ID" value="SDE85913.1"/>
    <property type="molecule type" value="Genomic_DNA"/>
</dbReference>
<proteinExistence type="predicted"/>
<dbReference type="Proteomes" id="UP000182284">
    <property type="component" value="Unassembled WGS sequence"/>
</dbReference>
<organism evidence="1 2">
    <name type="scientific">Celeribacter baekdonensis</name>
    <dbReference type="NCBI Taxonomy" id="875171"/>
    <lineage>
        <taxon>Bacteria</taxon>
        <taxon>Pseudomonadati</taxon>
        <taxon>Pseudomonadota</taxon>
        <taxon>Alphaproteobacteria</taxon>
        <taxon>Rhodobacterales</taxon>
        <taxon>Roseobacteraceae</taxon>
        <taxon>Celeribacter</taxon>
    </lineage>
</organism>
<reference evidence="1 2" key="1">
    <citation type="submission" date="2016-10" db="EMBL/GenBank/DDBJ databases">
        <authorList>
            <person name="de Groot N.N."/>
        </authorList>
    </citation>
    <scope>NUCLEOTIDE SEQUENCE [LARGE SCALE GENOMIC DNA]</scope>
    <source>
        <strain evidence="1 2">DSM 27375</strain>
    </source>
</reference>
<protein>
    <submittedName>
        <fullName evidence="1">Uncharacterized protein</fullName>
    </submittedName>
</protein>
<accession>A0A1G7GCV4</accession>
<dbReference type="RefSeq" id="WP_176832807.1">
    <property type="nucleotide sequence ID" value="NZ_FNBL01000001.1"/>
</dbReference>
<dbReference type="AlphaFoldDB" id="A0A1G7GCV4"/>
<name>A0A1G7GCV4_9RHOB</name>
<evidence type="ECO:0000313" key="2">
    <source>
        <dbReference type="Proteomes" id="UP000182284"/>
    </source>
</evidence>
<sequence>MTHPFRKIWTKLRGLWWGEALATALRQNREAAAALDAVVKEMLEQ</sequence>
<gene>
    <name evidence="1" type="ORF">SAMN04488117_101504</name>
</gene>